<protein>
    <submittedName>
        <fullName evidence="1">Uncharacterized protein</fullName>
    </submittedName>
</protein>
<reference evidence="1" key="1">
    <citation type="submission" date="2021-05" db="EMBL/GenBank/DDBJ databases">
        <authorList>
            <person name="Pan Q."/>
            <person name="Jouanno E."/>
            <person name="Zahm M."/>
            <person name="Klopp C."/>
            <person name="Cabau C."/>
            <person name="Louis A."/>
            <person name="Berthelot C."/>
            <person name="Parey E."/>
            <person name="Roest Crollius H."/>
            <person name="Montfort J."/>
            <person name="Robinson-Rechavi M."/>
            <person name="Bouchez O."/>
            <person name="Lampietro C."/>
            <person name="Lopez Roques C."/>
            <person name="Donnadieu C."/>
            <person name="Postlethwait J."/>
            <person name="Bobe J."/>
            <person name="Dillon D."/>
            <person name="Chandos A."/>
            <person name="von Hippel F."/>
            <person name="Guiguen Y."/>
        </authorList>
    </citation>
    <scope>NUCLEOTIDE SEQUENCE</scope>
    <source>
        <strain evidence="1">YG-Jan2019</strain>
    </source>
</reference>
<organism evidence="1 2">
    <name type="scientific">Dallia pectoralis</name>
    <name type="common">Alaska blackfish</name>
    <dbReference type="NCBI Taxonomy" id="75939"/>
    <lineage>
        <taxon>Eukaryota</taxon>
        <taxon>Metazoa</taxon>
        <taxon>Chordata</taxon>
        <taxon>Craniata</taxon>
        <taxon>Vertebrata</taxon>
        <taxon>Euteleostomi</taxon>
        <taxon>Actinopterygii</taxon>
        <taxon>Neopterygii</taxon>
        <taxon>Teleostei</taxon>
        <taxon>Protacanthopterygii</taxon>
        <taxon>Esociformes</taxon>
        <taxon>Umbridae</taxon>
        <taxon>Dallia</taxon>
    </lineage>
</organism>
<gene>
    <name evidence="1" type="ORF">DPEC_G00223210</name>
</gene>
<comment type="caution">
    <text evidence="1">The sequence shown here is derived from an EMBL/GenBank/DDBJ whole genome shotgun (WGS) entry which is preliminary data.</text>
</comment>
<evidence type="ECO:0000313" key="1">
    <source>
        <dbReference type="EMBL" id="KAJ7996891.1"/>
    </source>
</evidence>
<sequence length="135" mass="14477">MGSGQEESLCQPGPSITLIKMTSICPVHHTAARTPFPPRGSREIQGDSGLSAPRPSGEKPGCSSQRSFLLLTPAWILTVGVLLEHVARPSISFYALLPFSSLYTLALSLLLELPWQMEHEGGAGGPREQEQVGVK</sequence>
<evidence type="ECO:0000313" key="2">
    <source>
        <dbReference type="Proteomes" id="UP001157502"/>
    </source>
</evidence>
<keyword evidence="2" id="KW-1185">Reference proteome</keyword>
<dbReference type="Proteomes" id="UP001157502">
    <property type="component" value="Chromosome 19"/>
</dbReference>
<proteinExistence type="predicted"/>
<accession>A0ACC2G001</accession>
<dbReference type="EMBL" id="CM055746">
    <property type="protein sequence ID" value="KAJ7996891.1"/>
    <property type="molecule type" value="Genomic_DNA"/>
</dbReference>
<name>A0ACC2G001_DALPE</name>